<gene>
    <name evidence="4" type="ORF">bsdtw1_01259</name>
</gene>
<feature type="domain" description="Cell envelope-related transcriptional attenuator" evidence="3">
    <location>
        <begin position="109"/>
        <end position="262"/>
    </location>
</feature>
<sequence length="369" mass="42674">MQKRARSLLKFVAIIMLLLIIFCSLGYWYLRNTIYSNDEIKFTEENIEEKVQVSQYFNHAFQGINPITGSIPSSEVKENANREIYKEQEGVTNILLLGTDGRTLNENSRSDSIIIATLDNNHKKIKYTSIMRDTYVQIKGHGEDKINSAFAYGGVKLLTDTIYRNFNMKIDKYILVNFWGFEDIVNELGGIDVSIKEYEIKEINKYIGEVDEVKSPEITHAGMQHLDGQQALAYSRIRKVGNGSYERTQRQRTVMTEVGKKIMNINPIQYPNMLKAILPYIKTNVEPIQLMNYAYTAYSMGSVEFEGLQLPANELCEGKIYRGSWVLLIDKEQNAKMLNDFIFKDKKYDPKNFDRKQVQSIMNDYSSRE</sequence>
<keyword evidence="5" id="KW-1185">Reference proteome</keyword>
<evidence type="ECO:0000259" key="3">
    <source>
        <dbReference type="Pfam" id="PF03816"/>
    </source>
</evidence>
<dbReference type="Proteomes" id="UP000580568">
    <property type="component" value="Unassembled WGS sequence"/>
</dbReference>
<organism evidence="4 5">
    <name type="scientific">Clostridium fungisolvens</name>
    <dbReference type="NCBI Taxonomy" id="1604897"/>
    <lineage>
        <taxon>Bacteria</taxon>
        <taxon>Bacillati</taxon>
        <taxon>Bacillota</taxon>
        <taxon>Clostridia</taxon>
        <taxon>Eubacteriales</taxon>
        <taxon>Clostridiaceae</taxon>
        <taxon>Clostridium</taxon>
    </lineage>
</organism>
<accession>A0A6V8SJ57</accession>
<dbReference type="AlphaFoldDB" id="A0A6V8SJ57"/>
<dbReference type="PANTHER" id="PTHR33392:SF6">
    <property type="entry name" value="POLYISOPRENYL-TEICHOIC ACID--PEPTIDOGLYCAN TEICHOIC ACID TRANSFERASE TAGU"/>
    <property type="match status" value="1"/>
</dbReference>
<comment type="caution">
    <text evidence="4">The sequence shown here is derived from an EMBL/GenBank/DDBJ whole genome shotgun (WGS) entry which is preliminary data.</text>
</comment>
<evidence type="ECO:0000313" key="4">
    <source>
        <dbReference type="EMBL" id="GFP75188.1"/>
    </source>
</evidence>
<dbReference type="EMBL" id="BLZR01000001">
    <property type="protein sequence ID" value="GFP75188.1"/>
    <property type="molecule type" value="Genomic_DNA"/>
</dbReference>
<dbReference type="InterPro" id="IPR004474">
    <property type="entry name" value="LytR_CpsA_psr"/>
</dbReference>
<evidence type="ECO:0000256" key="2">
    <source>
        <dbReference type="SAM" id="Phobius"/>
    </source>
</evidence>
<dbReference type="PANTHER" id="PTHR33392">
    <property type="entry name" value="POLYISOPRENYL-TEICHOIC ACID--PEPTIDOGLYCAN TEICHOIC ACID TRANSFERASE TAGU"/>
    <property type="match status" value="1"/>
</dbReference>
<protein>
    <submittedName>
        <fullName evidence="4">Polyisoprenyl-teichoic acid--peptidoglycan teichoic acid transferase TagU</fullName>
    </submittedName>
</protein>
<proteinExistence type="inferred from homology"/>
<keyword evidence="2" id="KW-0472">Membrane</keyword>
<dbReference type="InterPro" id="IPR050922">
    <property type="entry name" value="LytR/CpsA/Psr_CW_biosynth"/>
</dbReference>
<keyword evidence="4" id="KW-0808">Transferase</keyword>
<evidence type="ECO:0000256" key="1">
    <source>
        <dbReference type="ARBA" id="ARBA00006068"/>
    </source>
</evidence>
<dbReference type="RefSeq" id="WP_183276714.1">
    <property type="nucleotide sequence ID" value="NZ_BLZR01000001.1"/>
</dbReference>
<evidence type="ECO:0000313" key="5">
    <source>
        <dbReference type="Proteomes" id="UP000580568"/>
    </source>
</evidence>
<comment type="similarity">
    <text evidence="1">Belongs to the LytR/CpsA/Psr (LCP) family.</text>
</comment>
<keyword evidence="2" id="KW-1133">Transmembrane helix</keyword>
<name>A0A6V8SJ57_9CLOT</name>
<keyword evidence="2" id="KW-0812">Transmembrane</keyword>
<dbReference type="Pfam" id="PF03816">
    <property type="entry name" value="LytR_cpsA_psr"/>
    <property type="match status" value="1"/>
</dbReference>
<reference evidence="4 5" key="1">
    <citation type="submission" date="2020-07" db="EMBL/GenBank/DDBJ databases">
        <title>A new beta-1,3-glucan-decomposing anaerobic bacterium isolated from anoxic soil subjected to biological soil disinfestation.</title>
        <authorList>
            <person name="Ueki A."/>
            <person name="Tonouchi A."/>
        </authorList>
    </citation>
    <scope>NUCLEOTIDE SEQUENCE [LARGE SCALE GENOMIC DNA]</scope>
    <source>
        <strain evidence="4 5">TW1</strain>
    </source>
</reference>
<dbReference type="GO" id="GO:0016740">
    <property type="term" value="F:transferase activity"/>
    <property type="evidence" value="ECO:0007669"/>
    <property type="project" value="UniProtKB-KW"/>
</dbReference>
<dbReference type="Gene3D" id="3.40.630.190">
    <property type="entry name" value="LCP protein"/>
    <property type="match status" value="1"/>
</dbReference>
<feature type="transmembrane region" description="Helical" evidence="2">
    <location>
        <begin position="7"/>
        <end position="30"/>
    </location>
</feature>
<dbReference type="NCBIfam" id="TIGR00350">
    <property type="entry name" value="lytR_cpsA_psr"/>
    <property type="match status" value="1"/>
</dbReference>